<gene>
    <name evidence="1" type="ORF">L798_08717</name>
</gene>
<reference evidence="1 2" key="1">
    <citation type="journal article" date="2014" name="Nat. Commun.">
        <title>Molecular traces of alternative social organization in a termite genome.</title>
        <authorList>
            <person name="Terrapon N."/>
            <person name="Li C."/>
            <person name="Robertson H.M."/>
            <person name="Ji L."/>
            <person name="Meng X."/>
            <person name="Booth W."/>
            <person name="Chen Z."/>
            <person name="Childers C.P."/>
            <person name="Glastad K.M."/>
            <person name="Gokhale K."/>
            <person name="Gowin J."/>
            <person name="Gronenberg W."/>
            <person name="Hermansen R.A."/>
            <person name="Hu H."/>
            <person name="Hunt B.G."/>
            <person name="Huylmans A.K."/>
            <person name="Khalil S.M."/>
            <person name="Mitchell R.D."/>
            <person name="Munoz-Torres M.C."/>
            <person name="Mustard J.A."/>
            <person name="Pan H."/>
            <person name="Reese J.T."/>
            <person name="Scharf M.E."/>
            <person name="Sun F."/>
            <person name="Vogel H."/>
            <person name="Xiao J."/>
            <person name="Yang W."/>
            <person name="Yang Z."/>
            <person name="Yang Z."/>
            <person name="Zhou J."/>
            <person name="Zhu J."/>
            <person name="Brent C.S."/>
            <person name="Elsik C.G."/>
            <person name="Goodisman M.A."/>
            <person name="Liberles D.A."/>
            <person name="Roe R.M."/>
            <person name="Vargo E.L."/>
            <person name="Vilcinskas A."/>
            <person name="Wang J."/>
            <person name="Bornberg-Bauer E."/>
            <person name="Korb J."/>
            <person name="Zhang G."/>
            <person name="Liebig J."/>
        </authorList>
    </citation>
    <scope>NUCLEOTIDE SEQUENCE [LARGE SCALE GENOMIC DNA]</scope>
    <source>
        <tissue evidence="1">Whole organism</tissue>
    </source>
</reference>
<proteinExistence type="predicted"/>
<dbReference type="Proteomes" id="UP000027135">
    <property type="component" value="Unassembled WGS sequence"/>
</dbReference>
<protein>
    <submittedName>
        <fullName evidence="1">Uncharacterized protein</fullName>
    </submittedName>
</protein>
<name>A0A067RI24_ZOONE</name>
<dbReference type="AlphaFoldDB" id="A0A067RI24"/>
<evidence type="ECO:0000313" key="1">
    <source>
        <dbReference type="EMBL" id="KDR23511.1"/>
    </source>
</evidence>
<sequence>MNESDRLQKDQSSAELPRLLQRNLLNTGFDVSTASHLYPVLSTPVAL</sequence>
<keyword evidence="2" id="KW-1185">Reference proteome</keyword>
<accession>A0A067RI24</accession>
<dbReference type="EMBL" id="KK852460">
    <property type="protein sequence ID" value="KDR23511.1"/>
    <property type="molecule type" value="Genomic_DNA"/>
</dbReference>
<evidence type="ECO:0000313" key="2">
    <source>
        <dbReference type="Proteomes" id="UP000027135"/>
    </source>
</evidence>
<organism evidence="1 2">
    <name type="scientific">Zootermopsis nevadensis</name>
    <name type="common">Dampwood termite</name>
    <dbReference type="NCBI Taxonomy" id="136037"/>
    <lineage>
        <taxon>Eukaryota</taxon>
        <taxon>Metazoa</taxon>
        <taxon>Ecdysozoa</taxon>
        <taxon>Arthropoda</taxon>
        <taxon>Hexapoda</taxon>
        <taxon>Insecta</taxon>
        <taxon>Pterygota</taxon>
        <taxon>Neoptera</taxon>
        <taxon>Polyneoptera</taxon>
        <taxon>Dictyoptera</taxon>
        <taxon>Blattodea</taxon>
        <taxon>Blattoidea</taxon>
        <taxon>Termitoidae</taxon>
        <taxon>Termopsidae</taxon>
        <taxon>Zootermopsis</taxon>
    </lineage>
</organism>
<dbReference type="InParanoid" id="A0A067RI24"/>